<sequence>MLCTPLNCRDRVSKSDDNWLITRRKPTLKITPKNPSKPAKRAGHLPPTPPPVTPSCYESDIHLWSKRSCQPLAHEAR</sequence>
<evidence type="ECO:0000256" key="1">
    <source>
        <dbReference type="SAM" id="MobiDB-lite"/>
    </source>
</evidence>
<feature type="region of interest" description="Disordered" evidence="1">
    <location>
        <begin position="19"/>
        <end position="54"/>
    </location>
</feature>
<dbReference type="RefSeq" id="XP_068139443.1">
    <property type="nucleotide sequence ID" value="XM_068283342.1"/>
</dbReference>
<gene>
    <name evidence="2" type="ORF">YALI1_F15847g</name>
</gene>
<proteinExistence type="predicted"/>
<dbReference type="AlphaFoldDB" id="A0A1D8NN35"/>
<organism evidence="2 3">
    <name type="scientific">Yarrowia lipolytica</name>
    <name type="common">Candida lipolytica</name>
    <dbReference type="NCBI Taxonomy" id="4952"/>
    <lineage>
        <taxon>Eukaryota</taxon>
        <taxon>Fungi</taxon>
        <taxon>Dikarya</taxon>
        <taxon>Ascomycota</taxon>
        <taxon>Saccharomycotina</taxon>
        <taxon>Dipodascomycetes</taxon>
        <taxon>Dipodascales</taxon>
        <taxon>Dipodascales incertae sedis</taxon>
        <taxon>Yarrowia</taxon>
    </lineage>
</organism>
<dbReference type="GeneID" id="94583928"/>
<evidence type="ECO:0000313" key="3">
    <source>
        <dbReference type="Proteomes" id="UP000182444"/>
    </source>
</evidence>
<dbReference type="Proteomes" id="UP000182444">
    <property type="component" value="Chromosome 1F"/>
</dbReference>
<protein>
    <submittedName>
        <fullName evidence="2">Uncharacterized protein</fullName>
    </submittedName>
</protein>
<reference evidence="2 3" key="1">
    <citation type="journal article" date="2016" name="PLoS ONE">
        <title>Sequence Assembly of Yarrowia lipolytica Strain W29/CLIB89 Shows Transposable Element Diversity.</title>
        <authorList>
            <person name="Magnan C."/>
            <person name="Yu J."/>
            <person name="Chang I."/>
            <person name="Jahn E."/>
            <person name="Kanomata Y."/>
            <person name="Wu J."/>
            <person name="Zeller M."/>
            <person name="Oakes M."/>
            <person name="Baldi P."/>
            <person name="Sandmeyer S."/>
        </authorList>
    </citation>
    <scope>NUCLEOTIDE SEQUENCE [LARGE SCALE GENOMIC DNA]</scope>
    <source>
        <strain evidence="3">CLIB89(W29)</strain>
    </source>
</reference>
<dbReference type="VEuPathDB" id="FungiDB:YALI1_F15847g"/>
<evidence type="ECO:0000313" key="2">
    <source>
        <dbReference type="EMBL" id="AOW07029.1"/>
    </source>
</evidence>
<name>A0A1D8NN35_YARLL</name>
<accession>A0A1D8NN35</accession>
<dbReference type="EMBL" id="CP017558">
    <property type="protein sequence ID" value="AOW07029.1"/>
    <property type="molecule type" value="Genomic_DNA"/>
</dbReference>